<sequence>MKSSQRDARVREFAAAVGLDLVSPPVPGGAYSPVVSHGDTAYLAGQVAKIGNRILLAGAVGSAVTVAEAKEAAKVCALRLLGALIDAFGSLDLVSKVLRVNVFVQSAPGFDRHSEVADGAWKLLSDVLQCEVGHARTAVGVVSLPRNASVEVDMTVALFQV</sequence>
<evidence type="ECO:0000313" key="2">
    <source>
        <dbReference type="Proteomes" id="UP001385892"/>
    </source>
</evidence>
<dbReference type="InterPro" id="IPR013813">
    <property type="entry name" value="Endoribo_LPSP/chorism_mut-like"/>
</dbReference>
<dbReference type="PANTHER" id="PTHR43760:SF1">
    <property type="entry name" value="ENDORIBONUCLEASE L-PSP_CHORISMATE MUTASE-LIKE DOMAIN-CONTAINING PROTEIN"/>
    <property type="match status" value="1"/>
</dbReference>
<dbReference type="Gene3D" id="3.30.1330.40">
    <property type="entry name" value="RutC-like"/>
    <property type="match status" value="1"/>
</dbReference>
<gene>
    <name evidence="1" type="ORF">WKW82_40315</name>
</gene>
<accession>A0ABU8X2E3</accession>
<dbReference type="CDD" id="cd02199">
    <property type="entry name" value="YjgF_YER057c_UK114_like_1"/>
    <property type="match status" value="1"/>
</dbReference>
<evidence type="ECO:0000313" key="1">
    <source>
        <dbReference type="EMBL" id="MEJ8852877.1"/>
    </source>
</evidence>
<reference evidence="1 2" key="1">
    <citation type="submission" date="2024-03" db="EMBL/GenBank/DDBJ databases">
        <title>Novel species of the genus Variovorax.</title>
        <authorList>
            <person name="Liu Q."/>
            <person name="Xin Y.-H."/>
        </authorList>
    </citation>
    <scope>NUCLEOTIDE SEQUENCE [LARGE SCALE GENOMIC DNA]</scope>
    <source>
        <strain evidence="1 2">KACC 18900</strain>
    </source>
</reference>
<dbReference type="Pfam" id="PF01042">
    <property type="entry name" value="Ribonuc_L-PSP"/>
    <property type="match status" value="1"/>
</dbReference>
<dbReference type="RefSeq" id="WP_340348814.1">
    <property type="nucleotide sequence ID" value="NZ_JBBKZT010000088.1"/>
</dbReference>
<dbReference type="SUPFAM" id="SSF55298">
    <property type="entry name" value="YjgF-like"/>
    <property type="match status" value="1"/>
</dbReference>
<name>A0ABU8X2E3_9BURK</name>
<keyword evidence="2" id="KW-1185">Reference proteome</keyword>
<proteinExistence type="predicted"/>
<dbReference type="Proteomes" id="UP001385892">
    <property type="component" value="Unassembled WGS sequence"/>
</dbReference>
<dbReference type="InterPro" id="IPR035959">
    <property type="entry name" value="RutC-like_sf"/>
</dbReference>
<dbReference type="PANTHER" id="PTHR43760">
    <property type="entry name" value="ENDORIBONUCLEASE-RELATED"/>
    <property type="match status" value="1"/>
</dbReference>
<dbReference type="InterPro" id="IPR006175">
    <property type="entry name" value="YjgF/YER057c/UK114"/>
</dbReference>
<dbReference type="EMBL" id="JBBKZT010000088">
    <property type="protein sequence ID" value="MEJ8852877.1"/>
    <property type="molecule type" value="Genomic_DNA"/>
</dbReference>
<protein>
    <submittedName>
        <fullName evidence="1">RidA family protein</fullName>
    </submittedName>
</protein>
<organism evidence="1 2">
    <name type="scientific">Variovorax rhizosphaerae</name>
    <dbReference type="NCBI Taxonomy" id="1836200"/>
    <lineage>
        <taxon>Bacteria</taxon>
        <taxon>Pseudomonadati</taxon>
        <taxon>Pseudomonadota</taxon>
        <taxon>Betaproteobacteria</taxon>
        <taxon>Burkholderiales</taxon>
        <taxon>Comamonadaceae</taxon>
        <taxon>Variovorax</taxon>
    </lineage>
</organism>
<comment type="caution">
    <text evidence="1">The sequence shown here is derived from an EMBL/GenBank/DDBJ whole genome shotgun (WGS) entry which is preliminary data.</text>
</comment>